<feature type="compositionally biased region" description="Polar residues" evidence="4">
    <location>
        <begin position="25"/>
        <end position="57"/>
    </location>
</feature>
<reference evidence="6" key="1">
    <citation type="submission" date="2023-03" db="EMBL/GenBank/DDBJ databases">
        <title>Near-Complete genome sequence of Lipomyces tetrasporous NRRL Y-64009, an oleaginous yeast capable of growing on lignocellulosic hydrolysates.</title>
        <authorList>
            <consortium name="Lawrence Berkeley National Laboratory"/>
            <person name="Jagtap S.S."/>
            <person name="Liu J.-J."/>
            <person name="Walukiewicz H.E."/>
            <person name="Pangilinan J."/>
            <person name="Lipzen A."/>
            <person name="Ahrendt S."/>
            <person name="Koriabine M."/>
            <person name="Cobaugh K."/>
            <person name="Salamov A."/>
            <person name="Yoshinaga Y."/>
            <person name="Ng V."/>
            <person name="Daum C."/>
            <person name="Grigoriev I.V."/>
            <person name="Slininger P.J."/>
            <person name="Dien B.S."/>
            <person name="Jin Y.-S."/>
            <person name="Rao C.V."/>
        </authorList>
    </citation>
    <scope>NUCLEOTIDE SEQUENCE</scope>
    <source>
        <strain evidence="6">NRRL Y-64009</strain>
    </source>
</reference>
<feature type="compositionally biased region" description="Low complexity" evidence="4">
    <location>
        <begin position="632"/>
        <end position="648"/>
    </location>
</feature>
<dbReference type="InterPro" id="IPR035979">
    <property type="entry name" value="RBD_domain_sf"/>
</dbReference>
<evidence type="ECO:0000256" key="2">
    <source>
        <dbReference type="ARBA" id="ARBA00022884"/>
    </source>
</evidence>
<feature type="region of interest" description="Disordered" evidence="4">
    <location>
        <begin position="534"/>
        <end position="665"/>
    </location>
</feature>
<feature type="compositionally biased region" description="Low complexity" evidence="4">
    <location>
        <begin position="394"/>
        <end position="417"/>
    </location>
</feature>
<name>A0AAD7VVB1_9ASCO</name>
<dbReference type="SMART" id="SM00360">
    <property type="entry name" value="RRM"/>
    <property type="match status" value="1"/>
</dbReference>
<dbReference type="RefSeq" id="XP_056045490.1">
    <property type="nucleotide sequence ID" value="XM_056191514.1"/>
</dbReference>
<comment type="caution">
    <text evidence="6">The sequence shown here is derived from an EMBL/GenBank/DDBJ whole genome shotgun (WGS) entry which is preliminary data.</text>
</comment>
<dbReference type="GO" id="GO:0008361">
    <property type="term" value="P:regulation of cell size"/>
    <property type="evidence" value="ECO:0007669"/>
    <property type="project" value="UniProtKB-ARBA"/>
</dbReference>
<feature type="region of interest" description="Disordered" evidence="4">
    <location>
        <begin position="173"/>
        <end position="205"/>
    </location>
</feature>
<evidence type="ECO:0000256" key="4">
    <source>
        <dbReference type="SAM" id="MobiDB-lite"/>
    </source>
</evidence>
<dbReference type="Pfam" id="PF00076">
    <property type="entry name" value="RRM_1"/>
    <property type="match status" value="1"/>
</dbReference>
<keyword evidence="1" id="KW-0597">Phosphoprotein</keyword>
<protein>
    <recommendedName>
        <fullName evidence="5">RRM domain-containing protein</fullName>
    </recommendedName>
</protein>
<dbReference type="GO" id="GO:0003723">
    <property type="term" value="F:RNA binding"/>
    <property type="evidence" value="ECO:0007669"/>
    <property type="project" value="UniProtKB-UniRule"/>
</dbReference>
<dbReference type="Gene3D" id="3.30.70.330">
    <property type="match status" value="1"/>
</dbReference>
<feature type="compositionally biased region" description="Pro residues" evidence="4">
    <location>
        <begin position="342"/>
        <end position="353"/>
    </location>
</feature>
<dbReference type="PROSITE" id="PS50102">
    <property type="entry name" value="RRM"/>
    <property type="match status" value="1"/>
</dbReference>
<dbReference type="FunFam" id="3.30.70.330:FF:000089">
    <property type="entry name" value="RNA binding protein"/>
    <property type="match status" value="1"/>
</dbReference>
<dbReference type="InterPro" id="IPR012677">
    <property type="entry name" value="Nucleotide-bd_a/b_plait_sf"/>
</dbReference>
<evidence type="ECO:0000256" key="3">
    <source>
        <dbReference type="PROSITE-ProRule" id="PRU00176"/>
    </source>
</evidence>
<feature type="region of interest" description="Disordered" evidence="4">
    <location>
        <begin position="279"/>
        <end position="303"/>
    </location>
</feature>
<evidence type="ECO:0000259" key="5">
    <source>
        <dbReference type="PROSITE" id="PS50102"/>
    </source>
</evidence>
<feature type="compositionally biased region" description="Gly residues" evidence="4">
    <location>
        <begin position="651"/>
        <end position="665"/>
    </location>
</feature>
<proteinExistence type="predicted"/>
<feature type="compositionally biased region" description="Polar residues" evidence="4">
    <location>
        <begin position="279"/>
        <end position="294"/>
    </location>
</feature>
<gene>
    <name evidence="6" type="ORF">POJ06DRAFT_75857</name>
</gene>
<evidence type="ECO:0000256" key="1">
    <source>
        <dbReference type="ARBA" id="ARBA00022553"/>
    </source>
</evidence>
<keyword evidence="2 3" id="KW-0694">RNA-binding</keyword>
<accession>A0AAD7VVB1</accession>
<feature type="compositionally biased region" description="Low complexity" evidence="4">
    <location>
        <begin position="541"/>
        <end position="560"/>
    </location>
</feature>
<dbReference type="Proteomes" id="UP001217417">
    <property type="component" value="Unassembled WGS sequence"/>
</dbReference>
<evidence type="ECO:0000313" key="6">
    <source>
        <dbReference type="EMBL" id="KAJ8102040.1"/>
    </source>
</evidence>
<evidence type="ECO:0000313" key="7">
    <source>
        <dbReference type="Proteomes" id="UP001217417"/>
    </source>
</evidence>
<keyword evidence="7" id="KW-1185">Reference proteome</keyword>
<feature type="region of interest" description="Disordered" evidence="4">
    <location>
        <begin position="129"/>
        <end position="160"/>
    </location>
</feature>
<dbReference type="AlphaFoldDB" id="A0AAD7VVB1"/>
<dbReference type="CDD" id="cd12245">
    <property type="entry name" value="RRM_scw1_like"/>
    <property type="match status" value="1"/>
</dbReference>
<dbReference type="GeneID" id="80886680"/>
<organism evidence="6 7">
    <name type="scientific">Lipomyces tetrasporus</name>
    <dbReference type="NCBI Taxonomy" id="54092"/>
    <lineage>
        <taxon>Eukaryota</taxon>
        <taxon>Fungi</taxon>
        <taxon>Dikarya</taxon>
        <taxon>Ascomycota</taxon>
        <taxon>Saccharomycotina</taxon>
        <taxon>Lipomycetes</taxon>
        <taxon>Lipomycetales</taxon>
        <taxon>Lipomycetaceae</taxon>
        <taxon>Lipomyces</taxon>
    </lineage>
</organism>
<feature type="domain" description="RRM" evidence="5">
    <location>
        <begin position="458"/>
        <end position="535"/>
    </location>
</feature>
<sequence length="665" mass="69285">MPSPAISSIGHMPAPSFSPELAPFQSLSPPDNSQLSSSASVTNGGGSVSSPTNNSSFPLRVKNLPRDLSRREFNLIFTFAKDYIASELVQVPQDDYVGGSSLSGIAYFKSYSAAVEAHDVLDSRSDLFYDPPNTGSSPVSGPLSNGASSTGTTTATSSPTYYPPIKCEFPELKPQPTLSTSFDHHHMPHHSSVSGTPSHTAYSQLPATSSASASVAPFAPSVSSFPGLSSLSSLSGPGGPSAAAGKSSSRFNFPFESLSPTSPAAVPPVQEPELYQDLNMFSPSSTSPRGTFSSGPGELQRVSGKSMLLESAGRDNEEYEDMVKDPLSWMRANGASSSPQVPGQPPQGPPPVPQQQQWQQPDRARRNTATSVAIPTRAFSNLSLNPSQPPPFPATGAAPATPSSALAPAGQPATSTAPQPPTPQGAGPAPSTSSLHALQNGGRVLPPANPADQNPPCNTLYVGNLPMNTSEDELKALFSRQRGYKRLCFRTKMNGPMCFVEFEDVAYATRALTELYGRGLSNSVKGGIRLSFSKNPLGVRSNSNNSGSSGNTGGTNQSNGASAQNGNIYPQHHHQHSQVPAQPPAGAPGQLGGIASLPIPPIMPPQGVHQSQQVQQQQASAKIHPSVPPQTSPLQQQQPQQQVQQPQPINLGGGMGIGMGIGTGV</sequence>
<dbReference type="PANTHER" id="PTHR10501">
    <property type="entry name" value="U1 SMALL NUCLEAR RIBONUCLEOPROTEIN A/U2 SMALL NUCLEAR RIBONUCLEOPROTEIN B"/>
    <property type="match status" value="1"/>
</dbReference>
<feature type="region of interest" description="Disordered" evidence="4">
    <location>
        <begin position="1"/>
        <end position="60"/>
    </location>
</feature>
<dbReference type="SUPFAM" id="SSF54928">
    <property type="entry name" value="RNA-binding domain, RBD"/>
    <property type="match status" value="1"/>
</dbReference>
<feature type="compositionally biased region" description="Polar residues" evidence="4">
    <location>
        <begin position="191"/>
        <end position="205"/>
    </location>
</feature>
<feature type="region of interest" description="Disordered" evidence="4">
    <location>
        <begin position="330"/>
        <end position="457"/>
    </location>
</feature>
<feature type="compositionally biased region" description="Low complexity" evidence="4">
    <location>
        <begin position="146"/>
        <end position="160"/>
    </location>
</feature>
<feature type="compositionally biased region" description="Polar residues" evidence="4">
    <location>
        <begin position="133"/>
        <end position="145"/>
    </location>
</feature>
<dbReference type="EMBL" id="JARPMG010000003">
    <property type="protein sequence ID" value="KAJ8102040.1"/>
    <property type="molecule type" value="Genomic_DNA"/>
</dbReference>
<dbReference type="InterPro" id="IPR000504">
    <property type="entry name" value="RRM_dom"/>
</dbReference>
<feature type="compositionally biased region" description="Low complexity" evidence="4">
    <location>
        <begin position="606"/>
        <end position="621"/>
    </location>
</feature>